<dbReference type="AlphaFoldDB" id="A0A1H0ZVU6"/>
<dbReference type="Gene3D" id="3.40.630.30">
    <property type="match status" value="1"/>
</dbReference>
<dbReference type="Proteomes" id="UP000181917">
    <property type="component" value="Unassembled WGS sequence"/>
</dbReference>
<accession>A0A1H0ZVU6</accession>
<gene>
    <name evidence="2" type="ORF">SAMN04489742_0596</name>
</gene>
<keyword evidence="2" id="KW-0808">Transferase</keyword>
<dbReference type="SUPFAM" id="SSF55729">
    <property type="entry name" value="Acyl-CoA N-acyltransferases (Nat)"/>
    <property type="match status" value="1"/>
</dbReference>
<dbReference type="GO" id="GO:0016740">
    <property type="term" value="F:transferase activity"/>
    <property type="evidence" value="ECO:0007669"/>
    <property type="project" value="UniProtKB-KW"/>
</dbReference>
<feature type="domain" description="N-acetyltransferase" evidence="1">
    <location>
        <begin position="5"/>
        <end position="91"/>
    </location>
</feature>
<dbReference type="InterPro" id="IPR016181">
    <property type="entry name" value="Acyl_CoA_acyltransferase"/>
</dbReference>
<proteinExistence type="predicted"/>
<dbReference type="KEGG" id="acry:AC20117_14330"/>
<dbReference type="PROSITE" id="PS51729">
    <property type="entry name" value="GNAT_YJDJ"/>
    <property type="match status" value="1"/>
</dbReference>
<organism evidence="2 3">
    <name type="scientific">Crystallibacter crystallopoietes</name>
    <dbReference type="NCBI Taxonomy" id="37928"/>
    <lineage>
        <taxon>Bacteria</taxon>
        <taxon>Bacillati</taxon>
        <taxon>Actinomycetota</taxon>
        <taxon>Actinomycetes</taxon>
        <taxon>Micrococcales</taxon>
        <taxon>Micrococcaceae</taxon>
        <taxon>Crystallibacter</taxon>
    </lineage>
</organism>
<evidence type="ECO:0000313" key="3">
    <source>
        <dbReference type="Proteomes" id="UP000181917"/>
    </source>
</evidence>
<name>A0A1H0ZVU6_9MICC</name>
<dbReference type="EMBL" id="FNKH01000002">
    <property type="protein sequence ID" value="SDQ31567.1"/>
    <property type="molecule type" value="Genomic_DNA"/>
</dbReference>
<dbReference type="Pfam" id="PF14542">
    <property type="entry name" value="Acetyltransf_CG"/>
    <property type="match status" value="1"/>
</dbReference>
<dbReference type="RefSeq" id="WP_074699166.1">
    <property type="nucleotide sequence ID" value="NZ_CP018863.1"/>
</dbReference>
<evidence type="ECO:0000313" key="2">
    <source>
        <dbReference type="EMBL" id="SDQ31567.1"/>
    </source>
</evidence>
<keyword evidence="3" id="KW-1185">Reference proteome</keyword>
<reference evidence="2 3" key="1">
    <citation type="submission" date="2016-10" db="EMBL/GenBank/DDBJ databases">
        <authorList>
            <person name="de Groot N.N."/>
        </authorList>
    </citation>
    <scope>NUCLEOTIDE SEQUENCE [LARGE SCALE GENOMIC DNA]</scope>
    <source>
        <strain evidence="2 3">DSM 20117</strain>
    </source>
</reference>
<dbReference type="STRING" id="37928.SAMN04489742_0596"/>
<sequence length="117" mass="13010">MQVITNNFGASQYDAYVDGAVAASLHYQIQDGEMWLLWTTVSDSCEVEGLAERLIRDALADAHKRRLAVRPFCHEVRKIISAHPVYLKLVPANEVRRLHLTAVPAPKETKELATAAA</sequence>
<evidence type="ECO:0000259" key="1">
    <source>
        <dbReference type="PROSITE" id="PS51729"/>
    </source>
</evidence>
<protein>
    <submittedName>
        <fullName evidence="2">GCN5-related N-acetyl-transferase</fullName>
    </submittedName>
</protein>
<dbReference type="InterPro" id="IPR031165">
    <property type="entry name" value="GNAT_YJDJ"/>
</dbReference>